<feature type="transmembrane region" description="Helical" evidence="1">
    <location>
        <begin position="110"/>
        <end position="128"/>
    </location>
</feature>
<dbReference type="EMBL" id="GL882879">
    <property type="protein sequence ID" value="EGF83649.1"/>
    <property type="molecule type" value="Genomic_DNA"/>
</dbReference>
<dbReference type="OrthoDB" id="2377933at2759"/>
<protein>
    <submittedName>
        <fullName evidence="2">Uncharacterized protein</fullName>
    </submittedName>
</protein>
<dbReference type="InParanoid" id="F4NV15"/>
<dbReference type="HOGENOM" id="CLU_921795_0_0_1"/>
<feature type="transmembrane region" description="Helical" evidence="1">
    <location>
        <begin position="206"/>
        <end position="226"/>
    </location>
</feature>
<dbReference type="GeneID" id="18242309"/>
<feature type="transmembrane region" description="Helical" evidence="1">
    <location>
        <begin position="140"/>
        <end position="158"/>
    </location>
</feature>
<organism evidence="2 3">
    <name type="scientific">Batrachochytrium dendrobatidis (strain JAM81 / FGSC 10211)</name>
    <name type="common">Frog chytrid fungus</name>
    <dbReference type="NCBI Taxonomy" id="684364"/>
    <lineage>
        <taxon>Eukaryota</taxon>
        <taxon>Fungi</taxon>
        <taxon>Fungi incertae sedis</taxon>
        <taxon>Chytridiomycota</taxon>
        <taxon>Chytridiomycota incertae sedis</taxon>
        <taxon>Chytridiomycetes</taxon>
        <taxon>Rhizophydiales</taxon>
        <taxon>Rhizophydiales incertae sedis</taxon>
        <taxon>Batrachochytrium</taxon>
    </lineage>
</organism>
<proteinExistence type="predicted"/>
<name>F4NV15_BATDJ</name>
<feature type="transmembrane region" description="Helical" evidence="1">
    <location>
        <begin position="238"/>
        <end position="258"/>
    </location>
</feature>
<keyword evidence="1" id="KW-1133">Transmembrane helix</keyword>
<keyword evidence="3" id="KW-1185">Reference proteome</keyword>
<reference evidence="2 3" key="1">
    <citation type="submission" date="2009-12" db="EMBL/GenBank/DDBJ databases">
        <title>The draft genome of Batrachochytrium dendrobatidis.</title>
        <authorList>
            <consortium name="US DOE Joint Genome Institute (JGI-PGF)"/>
            <person name="Kuo A."/>
            <person name="Salamov A."/>
            <person name="Schmutz J."/>
            <person name="Lucas S."/>
            <person name="Pitluck S."/>
            <person name="Rosenblum E."/>
            <person name="Stajich J."/>
            <person name="Eisen M."/>
            <person name="Grigoriev I.V."/>
        </authorList>
    </citation>
    <scope>NUCLEOTIDE SEQUENCE [LARGE SCALE GENOMIC DNA]</scope>
    <source>
        <strain evidence="3">JAM81 / FGSC 10211</strain>
    </source>
</reference>
<evidence type="ECO:0000256" key="1">
    <source>
        <dbReference type="SAM" id="Phobius"/>
    </source>
</evidence>
<feature type="transmembrane region" description="Helical" evidence="1">
    <location>
        <begin position="69"/>
        <end position="90"/>
    </location>
</feature>
<evidence type="ECO:0000313" key="2">
    <source>
        <dbReference type="EMBL" id="EGF83649.1"/>
    </source>
</evidence>
<evidence type="ECO:0000313" key="3">
    <source>
        <dbReference type="Proteomes" id="UP000007241"/>
    </source>
</evidence>
<sequence length="331" mass="37442">MEHSNKHQNTLVMQPINQHALLSSHQHLNQQGSDLQNDVYSVEYQMHDGQTSTHQLNSIHQPYHEQRPVYLGGLFLAANLVTLLFTIIPVVINFPSITSDNPGWYAGDDIIRLLEPIISMPLQFFILLESAIFIKHLDKNNRIAIIVFMIAAAVYQQGAGFHSAAVMFKHSVQTAIEDPAATPILPLLTDIKSWIRDLWEHTIAHYMYAIGGIIISFVNAYVFRNYTVPLSTRITKKYRLVWILNSIVYGLIVGSVAIQFPKGPIVALCLVLIYGYLILGTYTYRHKRLSLSTLGEFPVLQSYLASYTLALVIIIIWVAKMHGFVGRNELK</sequence>
<dbReference type="RefSeq" id="XP_006676173.1">
    <property type="nucleotide sequence ID" value="XM_006676110.1"/>
</dbReference>
<feature type="transmembrane region" description="Helical" evidence="1">
    <location>
        <begin position="304"/>
        <end position="325"/>
    </location>
</feature>
<dbReference type="OMA" id="HYIAHYL"/>
<dbReference type="Proteomes" id="UP000007241">
    <property type="component" value="Unassembled WGS sequence"/>
</dbReference>
<accession>F4NV15</accession>
<keyword evidence="1" id="KW-0472">Membrane</keyword>
<keyword evidence="1" id="KW-0812">Transmembrane</keyword>
<gene>
    <name evidence="2" type="ORF">BATDEDRAFT_86046</name>
</gene>
<dbReference type="AlphaFoldDB" id="F4NV15"/>
<feature type="transmembrane region" description="Helical" evidence="1">
    <location>
        <begin position="264"/>
        <end position="284"/>
    </location>
</feature>